<protein>
    <submittedName>
        <fullName evidence="1">NADP-dependent isocitrate dehydrogenase</fullName>
    </submittedName>
</protein>
<organism evidence="1 2">
    <name type="scientific">Paraburkholderia phymatum</name>
    <dbReference type="NCBI Taxonomy" id="148447"/>
    <lineage>
        <taxon>Bacteria</taxon>
        <taxon>Pseudomonadati</taxon>
        <taxon>Pseudomonadota</taxon>
        <taxon>Betaproteobacteria</taxon>
        <taxon>Burkholderiales</taxon>
        <taxon>Burkholderiaceae</taxon>
        <taxon>Paraburkholderia</taxon>
    </lineage>
</organism>
<gene>
    <name evidence="1" type="primary">icd</name>
    <name evidence="1" type="ORF">AB4Y32_03175</name>
</gene>
<sequence>MAYQHIKVPTDGDKITVNADFSLNVSDQPIIPYIEGDGTGFDITPVMIKVVDAAVEKAYGGKRKIHWMEIYAGEKATKVYGPDVWLPDETLEVLKEYVVSIKGPLTTPVGGGIRSLNVALRQELDLYVCLRPVQYFKGVPSPLREPEKVNMVIFRENSEDIYAGIEWPAESPEAKKVIKFLREEMGVKKIRFPDTSGIGVKPVSREGTERLVRKAIQYAIDNDRRTVTLVHKGNIMKYTEGAFRDYGYALAQKEFGAELIEGGPWMKVKNPKTGNDIVVKDVIADAFLQQILLRPAEYDVIATLNLNGDYISDALAAQVGGIGIAPGANMSDSVAMFEATHGTAPKYAGKDYVNPGSEILSAEMMLRHLGWTEAADVIISSMEKSILSKRVTYDFARLMEGATQVSCSGFGQVLIEHM</sequence>
<reference evidence="1" key="1">
    <citation type="submission" date="2024-07" db="EMBL/GenBank/DDBJ databases">
        <title>A survey of Mimosa microsymbionts across Brazilian biomes reveals a high diversity of Paraburkholderia nodulating endemic species, but also that Cupriavidus is common as a symbiont of widespread species.</title>
        <authorList>
            <person name="Rouws L."/>
            <person name="Barauna A."/>
            <person name="Beukes C."/>
            <person name="Rouws J.R.C."/>
            <person name="De Faria S.M."/>
            <person name="Gross E."/>
            <person name="Bueno Dos Reis Junior F."/>
            <person name="Simon M.F."/>
            <person name="Maluk M."/>
            <person name="Odee D.W."/>
            <person name="Kenicer G."/>
            <person name="Young J.P.W."/>
            <person name="Reis V.M."/>
            <person name="Zilli J."/>
            <person name="James E.K."/>
        </authorList>
    </citation>
    <scope>NUCLEOTIDE SEQUENCE</scope>
    <source>
        <strain evidence="1">EG181B</strain>
    </source>
</reference>
<evidence type="ECO:0000313" key="2">
    <source>
        <dbReference type="Proteomes" id="UP001558850"/>
    </source>
</evidence>
<name>A0ACC6TU88_9BURK</name>
<dbReference type="Proteomes" id="UP001558850">
    <property type="component" value="Unassembled WGS sequence"/>
</dbReference>
<keyword evidence="2" id="KW-1185">Reference proteome</keyword>
<accession>A0ACC6TU88</accession>
<comment type="caution">
    <text evidence="1">The sequence shown here is derived from an EMBL/GenBank/DDBJ whole genome shotgun (WGS) entry which is preliminary data.</text>
</comment>
<dbReference type="EMBL" id="JBFRCH010000001">
    <property type="protein sequence ID" value="MEX3930815.1"/>
    <property type="molecule type" value="Genomic_DNA"/>
</dbReference>
<evidence type="ECO:0000313" key="1">
    <source>
        <dbReference type="EMBL" id="MEX3930815.1"/>
    </source>
</evidence>
<proteinExistence type="predicted"/>